<protein>
    <recommendedName>
        <fullName evidence="5">ATP-binding protein</fullName>
    </recommendedName>
</protein>
<dbReference type="EMBL" id="CP002801">
    <property type="protein sequence ID" value="AEH07652.1"/>
    <property type="molecule type" value="Genomic_DNA"/>
</dbReference>
<dbReference type="InterPro" id="IPR027417">
    <property type="entry name" value="P-loop_NTPase"/>
</dbReference>
<organism evidence="3 4">
    <name type="scientific">Candidatus Protofrankia datiscae</name>
    <dbReference type="NCBI Taxonomy" id="2716812"/>
    <lineage>
        <taxon>Bacteria</taxon>
        <taxon>Bacillati</taxon>
        <taxon>Actinomycetota</taxon>
        <taxon>Actinomycetes</taxon>
        <taxon>Frankiales</taxon>
        <taxon>Frankiaceae</taxon>
        <taxon>Protofrankia</taxon>
    </lineage>
</organism>
<dbReference type="InterPro" id="IPR025420">
    <property type="entry name" value="DUF4143"/>
</dbReference>
<dbReference type="InterPro" id="IPR041682">
    <property type="entry name" value="AAA_14"/>
</dbReference>
<feature type="domain" description="AAA" evidence="1">
    <location>
        <begin position="24"/>
        <end position="141"/>
    </location>
</feature>
<dbReference type="HOGENOM" id="CLU_041527_3_0_11"/>
<dbReference type="RefSeq" id="WP_013871649.1">
    <property type="nucleotide sequence ID" value="NC_015656.1"/>
</dbReference>
<evidence type="ECO:0000259" key="2">
    <source>
        <dbReference type="Pfam" id="PF13635"/>
    </source>
</evidence>
<accession>F8B122</accession>
<dbReference type="eggNOG" id="COG1373">
    <property type="taxonomic scope" value="Bacteria"/>
</dbReference>
<keyword evidence="4" id="KW-1185">Reference proteome</keyword>
<sequence length="423" mass="46244">MSTRLRGLVPRQLAPIVASRMLEEPVVLLQGPRSVGKSTLLRNLAGEVGAELVDLDDVAVRDAVARDPGTFVAGPRPVCIDEYQHVPLALDAIKAELNRDGRPGRFVLTGSARHEALPQAAQALTGRLHRLPVYPLSQGELRGVHEHLLEDLFADPAAAVAAARPSVTSREEYIDSVTAGGFPSALARASLASRSRWLDDYIRLSLERDVGELARIRQAASLPVLFERLAGQTAQVLNIARAASSVRLDERTAYSYLRLLEAVFLLYRLPAWGNTLTARSTASPKIHILDSGVAARLLRLTPRKLVARNPTALTEFGHLLETFVVTELLKQASWTDWVGGAGHWRTRDGDEVDLVVERDDGALVAFEVKAAGRVPGEDFAPLRKLRDTTGDAFTAGVVFYLGARSYTFEDRLHILPVDTIWTP</sequence>
<evidence type="ECO:0000259" key="1">
    <source>
        <dbReference type="Pfam" id="PF13173"/>
    </source>
</evidence>
<dbReference type="KEGG" id="fsy:FsymDg_0066"/>
<proteinExistence type="predicted"/>
<gene>
    <name evidence="3" type="ordered locus">FsymDg_0066</name>
</gene>
<evidence type="ECO:0000313" key="3">
    <source>
        <dbReference type="EMBL" id="AEH07652.1"/>
    </source>
</evidence>
<evidence type="ECO:0000313" key="4">
    <source>
        <dbReference type="Proteomes" id="UP000001549"/>
    </source>
</evidence>
<dbReference type="AlphaFoldDB" id="F8B122"/>
<reference evidence="3 4" key="1">
    <citation type="submission" date="2011-05" db="EMBL/GenBank/DDBJ databases">
        <title>Complete sequence of chromosome of Frankia symbiont of Datisca glomerata.</title>
        <authorList>
            <consortium name="US DOE Joint Genome Institute"/>
            <person name="Lucas S."/>
            <person name="Han J."/>
            <person name="Lapidus A."/>
            <person name="Cheng J.-F."/>
            <person name="Goodwin L."/>
            <person name="Pitluck S."/>
            <person name="Peters L."/>
            <person name="Mikhailova N."/>
            <person name="Chertkov O."/>
            <person name="Teshima H."/>
            <person name="Han C."/>
            <person name="Tapia R."/>
            <person name="Land M."/>
            <person name="Hauser L."/>
            <person name="Kyrpides N."/>
            <person name="Ivanova N."/>
            <person name="Pagani I."/>
            <person name="Berry A."/>
            <person name="Pawlowski K."/>
            <person name="Persson T."/>
            <person name="Vanden Heuvel B."/>
            <person name="Benson D."/>
            <person name="Woyke T."/>
        </authorList>
    </citation>
    <scope>NUCLEOTIDE SEQUENCE [LARGE SCALE GENOMIC DNA]</scope>
    <source>
        <strain evidence="4">4085684</strain>
    </source>
</reference>
<dbReference type="PANTHER" id="PTHR43566:SF2">
    <property type="entry name" value="DUF4143 DOMAIN-CONTAINING PROTEIN"/>
    <property type="match status" value="1"/>
</dbReference>
<dbReference type="SUPFAM" id="SSF52540">
    <property type="entry name" value="P-loop containing nucleoside triphosphate hydrolases"/>
    <property type="match status" value="1"/>
</dbReference>
<evidence type="ECO:0008006" key="5">
    <source>
        <dbReference type="Google" id="ProtNLM"/>
    </source>
</evidence>
<dbReference type="Pfam" id="PF13173">
    <property type="entry name" value="AAA_14"/>
    <property type="match status" value="1"/>
</dbReference>
<dbReference type="PANTHER" id="PTHR43566">
    <property type="entry name" value="CONSERVED PROTEIN"/>
    <property type="match status" value="1"/>
</dbReference>
<dbReference type="Proteomes" id="UP000001549">
    <property type="component" value="Chromosome"/>
</dbReference>
<dbReference type="Pfam" id="PF13635">
    <property type="entry name" value="DUF4143"/>
    <property type="match status" value="1"/>
</dbReference>
<name>F8B122_9ACTN</name>
<feature type="domain" description="DUF4143" evidence="2">
    <location>
        <begin position="207"/>
        <end position="370"/>
    </location>
</feature>
<dbReference type="STRING" id="656024.FsymDg_0066"/>